<gene>
    <name evidence="7" type="ORF">PF001_g4515</name>
    <name evidence="6" type="ORF">PF002_g3818</name>
    <name evidence="5" type="ORF">PF005_g5211</name>
    <name evidence="4" type="ORF">PF006_g4335</name>
    <name evidence="3" type="ORF">PF007_g4969</name>
    <name evidence="8" type="ORF">PF008_g5319</name>
    <name evidence="1" type="ORF">PF009_g5624</name>
    <name evidence="2" type="ORF">PF011_g4215</name>
</gene>
<sequence length="85" mass="10081">MGSVVQERIGLYMDLKDIGLEVDEILLMEDDQEVQHLVEYNAVTQRSRQINTKYPWLYEKMAQHNIRIKCCPTSEMVAEYFTKPR</sequence>
<dbReference type="EMBL" id="QXFW01000150">
    <property type="protein sequence ID" value="KAE9022962.1"/>
    <property type="molecule type" value="Genomic_DNA"/>
</dbReference>
<protein>
    <submittedName>
        <fullName evidence="4">Uncharacterized protein</fullName>
    </submittedName>
</protein>
<dbReference type="EMBL" id="QXGE01000157">
    <property type="protein sequence ID" value="KAE9322198.1"/>
    <property type="molecule type" value="Genomic_DNA"/>
</dbReference>
<dbReference type="EMBL" id="QXGD01000112">
    <property type="protein sequence ID" value="KAE9252463.1"/>
    <property type="molecule type" value="Genomic_DNA"/>
</dbReference>
<evidence type="ECO:0000313" key="14">
    <source>
        <dbReference type="Proteomes" id="UP000441208"/>
    </source>
</evidence>
<evidence type="ECO:0000313" key="4">
    <source>
        <dbReference type="EMBL" id="KAE9151369.1"/>
    </source>
</evidence>
<dbReference type="AlphaFoldDB" id="A0A6A3UIQ8"/>
<accession>A0A6A3UIQ8</accession>
<dbReference type="EMBL" id="QXGB01000178">
    <property type="protein sequence ID" value="KAE9226220.1"/>
    <property type="molecule type" value="Genomic_DNA"/>
</dbReference>
<dbReference type="EMBL" id="QXFZ01000167">
    <property type="protein sequence ID" value="KAE9129241.1"/>
    <property type="molecule type" value="Genomic_DNA"/>
</dbReference>
<keyword evidence="10" id="KW-1185">Reference proteome</keyword>
<evidence type="ECO:0000313" key="7">
    <source>
        <dbReference type="EMBL" id="KAE9322198.1"/>
    </source>
</evidence>
<dbReference type="Proteomes" id="UP000437068">
    <property type="component" value="Unassembled WGS sequence"/>
</dbReference>
<name>A0A6A3UIQ8_9STRA</name>
<evidence type="ECO:0000313" key="2">
    <source>
        <dbReference type="EMBL" id="KAE9022962.1"/>
    </source>
</evidence>
<dbReference type="Proteomes" id="UP000441208">
    <property type="component" value="Unassembled WGS sequence"/>
</dbReference>
<evidence type="ECO:0000313" key="11">
    <source>
        <dbReference type="Proteomes" id="UP000437068"/>
    </source>
</evidence>
<dbReference type="EMBL" id="QXFY01000194">
    <property type="protein sequence ID" value="KAE9352764.1"/>
    <property type="molecule type" value="Genomic_DNA"/>
</dbReference>
<organism evidence="4 13">
    <name type="scientific">Phytophthora fragariae</name>
    <dbReference type="NCBI Taxonomy" id="53985"/>
    <lineage>
        <taxon>Eukaryota</taxon>
        <taxon>Sar</taxon>
        <taxon>Stramenopiles</taxon>
        <taxon>Oomycota</taxon>
        <taxon>Peronosporomycetes</taxon>
        <taxon>Peronosporales</taxon>
        <taxon>Peronosporaceae</taxon>
        <taxon>Phytophthora</taxon>
    </lineage>
</organism>
<dbReference type="Proteomes" id="UP000440732">
    <property type="component" value="Unassembled WGS sequence"/>
</dbReference>
<comment type="caution">
    <text evidence="4">The sequence shown here is derived from an EMBL/GenBank/DDBJ whole genome shotgun (WGS) entry which is preliminary data.</text>
</comment>
<dbReference type="Proteomes" id="UP000429523">
    <property type="component" value="Unassembled WGS sequence"/>
</dbReference>
<evidence type="ECO:0000313" key="8">
    <source>
        <dbReference type="EMBL" id="KAE9352764.1"/>
    </source>
</evidence>
<dbReference type="EMBL" id="QXGA01000150">
    <property type="protein sequence ID" value="KAE9151369.1"/>
    <property type="molecule type" value="Genomic_DNA"/>
</dbReference>
<evidence type="ECO:0000313" key="9">
    <source>
        <dbReference type="Proteomes" id="UP000429523"/>
    </source>
</evidence>
<dbReference type="Proteomes" id="UP000486351">
    <property type="component" value="Unassembled WGS sequence"/>
</dbReference>
<evidence type="ECO:0000313" key="16">
    <source>
        <dbReference type="Proteomes" id="UP000486351"/>
    </source>
</evidence>
<dbReference type="Proteomes" id="UP000460718">
    <property type="component" value="Unassembled WGS sequence"/>
</dbReference>
<proteinExistence type="predicted"/>
<evidence type="ECO:0000313" key="13">
    <source>
        <dbReference type="Proteomes" id="UP000440732"/>
    </source>
</evidence>
<dbReference type="EMBL" id="QXGF01000191">
    <property type="protein sequence ID" value="KAE8944700.1"/>
    <property type="molecule type" value="Genomic_DNA"/>
</dbReference>
<evidence type="ECO:0000313" key="3">
    <source>
        <dbReference type="EMBL" id="KAE9129241.1"/>
    </source>
</evidence>
<evidence type="ECO:0000313" key="5">
    <source>
        <dbReference type="EMBL" id="KAE9226220.1"/>
    </source>
</evidence>
<evidence type="ECO:0000313" key="1">
    <source>
        <dbReference type="EMBL" id="KAE8944700.1"/>
    </source>
</evidence>
<dbReference type="Proteomes" id="UP000440367">
    <property type="component" value="Unassembled WGS sequence"/>
</dbReference>
<evidence type="ECO:0000313" key="15">
    <source>
        <dbReference type="Proteomes" id="UP000460718"/>
    </source>
</evidence>
<evidence type="ECO:0000313" key="12">
    <source>
        <dbReference type="Proteomes" id="UP000440367"/>
    </source>
</evidence>
<evidence type="ECO:0000313" key="6">
    <source>
        <dbReference type="EMBL" id="KAE9252463.1"/>
    </source>
</evidence>
<evidence type="ECO:0000313" key="10">
    <source>
        <dbReference type="Proteomes" id="UP000433483"/>
    </source>
</evidence>
<reference evidence="9 10" key="1">
    <citation type="submission" date="2018-08" db="EMBL/GenBank/DDBJ databases">
        <title>Genomic investigation of the strawberry pathogen Phytophthora fragariae indicates pathogenicity is determined by transcriptional variation in three key races.</title>
        <authorList>
            <person name="Adams T.M."/>
            <person name="Armitage A.D."/>
            <person name="Sobczyk M.K."/>
            <person name="Bates H.J."/>
            <person name="Dunwell J.M."/>
            <person name="Nellist C.F."/>
            <person name="Harrison R.J."/>
        </authorList>
    </citation>
    <scope>NUCLEOTIDE SEQUENCE [LARGE SCALE GENOMIC DNA]</scope>
    <source>
        <strain evidence="7 11">A4</strain>
        <strain evidence="6 12">BC-1</strain>
        <strain evidence="5 10">NOV-27</strain>
        <strain evidence="4 13">NOV-5</strain>
        <strain evidence="3 14">NOV-71</strain>
        <strain evidence="8 16">NOV-77</strain>
        <strain evidence="1 9">NOV-9</strain>
        <strain evidence="2 15">SCRP245</strain>
    </source>
</reference>
<dbReference type="OrthoDB" id="125808at2759"/>
<dbReference type="Proteomes" id="UP000433483">
    <property type="component" value="Unassembled WGS sequence"/>
</dbReference>